<dbReference type="InterPro" id="IPR017871">
    <property type="entry name" value="ABC_transporter-like_CS"/>
</dbReference>
<evidence type="ECO:0000256" key="2">
    <source>
        <dbReference type="ARBA" id="ARBA00022741"/>
    </source>
</evidence>
<evidence type="ECO:0000313" key="7">
    <source>
        <dbReference type="Proteomes" id="UP000000238"/>
    </source>
</evidence>
<feature type="domain" description="ABC transporter" evidence="5">
    <location>
        <begin position="337"/>
        <end position="525"/>
    </location>
</feature>
<dbReference type="Gene3D" id="3.40.50.300">
    <property type="entry name" value="P-loop containing nucleotide triphosphate hydrolases"/>
    <property type="match status" value="2"/>
</dbReference>
<evidence type="ECO:0000256" key="1">
    <source>
        <dbReference type="ARBA" id="ARBA00022737"/>
    </source>
</evidence>
<dbReference type="Pfam" id="PF00005">
    <property type="entry name" value="ABC_tran"/>
    <property type="match status" value="2"/>
</dbReference>
<feature type="compositionally biased region" description="Polar residues" evidence="4">
    <location>
        <begin position="298"/>
        <end position="309"/>
    </location>
</feature>
<feature type="domain" description="ABC transporter" evidence="5">
    <location>
        <begin position="4"/>
        <end position="238"/>
    </location>
</feature>
<keyword evidence="2" id="KW-0547">Nucleotide-binding</keyword>
<dbReference type="GO" id="GO:0016887">
    <property type="term" value="F:ATP hydrolysis activity"/>
    <property type="evidence" value="ECO:0007669"/>
    <property type="project" value="InterPro"/>
</dbReference>
<dbReference type="GO" id="GO:0005524">
    <property type="term" value="F:ATP binding"/>
    <property type="evidence" value="ECO:0007669"/>
    <property type="project" value="UniProtKB-KW"/>
</dbReference>
<dbReference type="SMART" id="SM00382">
    <property type="entry name" value="AAA"/>
    <property type="match status" value="2"/>
</dbReference>
<dbReference type="CDD" id="cd03221">
    <property type="entry name" value="ABCF_EF-3"/>
    <property type="match status" value="1"/>
</dbReference>
<dbReference type="Proteomes" id="UP000000238">
    <property type="component" value="Chromosome"/>
</dbReference>
<dbReference type="KEGG" id="hch:HCH_03188"/>
<evidence type="ECO:0000256" key="4">
    <source>
        <dbReference type="SAM" id="MobiDB-lite"/>
    </source>
</evidence>
<dbReference type="OrthoDB" id="9776369at2"/>
<dbReference type="InterPro" id="IPR003593">
    <property type="entry name" value="AAA+_ATPase"/>
</dbReference>
<dbReference type="HOGENOM" id="CLU_000604_36_0_6"/>
<dbReference type="PANTHER" id="PTHR19211">
    <property type="entry name" value="ATP-BINDING TRANSPORT PROTEIN-RELATED"/>
    <property type="match status" value="1"/>
</dbReference>
<dbReference type="RefSeq" id="WP_011397020.1">
    <property type="nucleotide sequence ID" value="NC_007645.1"/>
</dbReference>
<reference evidence="6 7" key="1">
    <citation type="journal article" date="2005" name="Nucleic Acids Res.">
        <title>Genomic blueprint of Hahella chejuensis, a marine microbe producing an algicidal agent.</title>
        <authorList>
            <person name="Jeong H."/>
            <person name="Yim J.H."/>
            <person name="Lee C."/>
            <person name="Choi S.-H."/>
            <person name="Park Y.K."/>
            <person name="Yoon S.H."/>
            <person name="Hur C.-G."/>
            <person name="Kang H.-Y."/>
            <person name="Kim D."/>
            <person name="Lee H.H."/>
            <person name="Park K.H."/>
            <person name="Park S.-H."/>
            <person name="Park H.-S."/>
            <person name="Lee H.K."/>
            <person name="Oh T.K."/>
            <person name="Kim J.F."/>
        </authorList>
    </citation>
    <scope>NUCLEOTIDE SEQUENCE [LARGE SCALE GENOMIC DNA]</scope>
    <source>
        <strain evidence="6 7">KCTC 2396</strain>
    </source>
</reference>
<dbReference type="InterPro" id="IPR027417">
    <property type="entry name" value="P-loop_NTPase"/>
</dbReference>
<dbReference type="SUPFAM" id="SSF52540">
    <property type="entry name" value="P-loop containing nucleoside triphosphate hydrolases"/>
    <property type="match status" value="2"/>
</dbReference>
<dbReference type="InterPro" id="IPR050611">
    <property type="entry name" value="ABCF"/>
</dbReference>
<gene>
    <name evidence="6" type="ordered locus">HCH_03188</name>
</gene>
<organism evidence="6 7">
    <name type="scientific">Hahella chejuensis (strain KCTC 2396)</name>
    <dbReference type="NCBI Taxonomy" id="349521"/>
    <lineage>
        <taxon>Bacteria</taxon>
        <taxon>Pseudomonadati</taxon>
        <taxon>Pseudomonadota</taxon>
        <taxon>Gammaproteobacteria</taxon>
        <taxon>Oceanospirillales</taxon>
        <taxon>Hahellaceae</taxon>
        <taxon>Hahella</taxon>
    </lineage>
</organism>
<name>Q2SHC3_HAHCH</name>
<protein>
    <submittedName>
        <fullName evidence="6">ATPase components of ABC transporters with duplicated ATPase domains</fullName>
    </submittedName>
</protein>
<dbReference type="PANTHER" id="PTHR19211:SF6">
    <property type="entry name" value="BLL7188 PROTEIN"/>
    <property type="match status" value="1"/>
</dbReference>
<keyword evidence="1" id="KW-0677">Repeat</keyword>
<dbReference type="InterPro" id="IPR003439">
    <property type="entry name" value="ABC_transporter-like_ATP-bd"/>
</dbReference>
<feature type="region of interest" description="Disordered" evidence="4">
    <location>
        <begin position="253"/>
        <end position="309"/>
    </location>
</feature>
<dbReference type="AlphaFoldDB" id="Q2SHC3"/>
<evidence type="ECO:0000256" key="3">
    <source>
        <dbReference type="ARBA" id="ARBA00022840"/>
    </source>
</evidence>
<proteinExistence type="predicted"/>
<dbReference type="PROSITE" id="PS50893">
    <property type="entry name" value="ABC_TRANSPORTER_2"/>
    <property type="match status" value="2"/>
</dbReference>
<evidence type="ECO:0000313" key="6">
    <source>
        <dbReference type="EMBL" id="ABC29951.1"/>
    </source>
</evidence>
<dbReference type="EMBL" id="CP000155">
    <property type="protein sequence ID" value="ABC29951.1"/>
    <property type="molecule type" value="Genomic_DNA"/>
</dbReference>
<dbReference type="STRING" id="349521.HCH_03188"/>
<accession>Q2SHC3</accession>
<feature type="compositionally biased region" description="Basic and acidic residues" evidence="4">
    <location>
        <begin position="286"/>
        <end position="295"/>
    </location>
</feature>
<keyword evidence="3" id="KW-0067">ATP-binding</keyword>
<dbReference type="eggNOG" id="COG0488">
    <property type="taxonomic scope" value="Bacteria"/>
</dbReference>
<evidence type="ECO:0000259" key="5">
    <source>
        <dbReference type="PROSITE" id="PS50893"/>
    </source>
</evidence>
<dbReference type="PROSITE" id="PS00211">
    <property type="entry name" value="ABC_TRANSPORTER_1"/>
    <property type="match status" value="1"/>
</dbReference>
<sequence length="526" mass="58518">MASISVQNLTYRFDNGDTLFSDLTFTLDDKITGLVGRNGAGKSVLAALLTRDKKPYSGSVTQFCRVGWLRQIGAEEKLVQYETVADFMGVRDKLEALSRVAAGGCDPHDFELIGDNWLLREELEQQLPVLGLPVDPLLPCQALSGGQLTRLALHQLFQSDYGYLILDEPGNHLDEQGKRWLVEQMRRFPGGVLIISHDRDILRCVDDILELNSLGVRHYGGAYDVYAEQRANELASQERRIEHAKTQIKQMRQTMQKNREKAQQRAGQGKQVARSGSQAKVLLNTRKQDAERAGGARESNQNRQMAQVQDQLSKLNKQHEMLKQQSLSLGQTEKRVSRILDITEVRLPYIQQESDITFSVNFGEKIRLSGANGSGKSTLLKAIAGRLSPVHGEIQVRAGLCYLDQHFTLLDSAKSAQENLAHYCPHLSETDQRTLLAGIGLRRERADQAAATLSGGEKMKVAMLAISHQPGDTLLLLDEPDNHLDLDSRLMLAQALRDFTGSLLVVSHDQDFIDDIGVSEEVCLDG</sequence>
<keyword evidence="7" id="KW-1185">Reference proteome</keyword>